<keyword evidence="1" id="KW-1133">Transmembrane helix</keyword>
<feature type="transmembrane region" description="Helical" evidence="1">
    <location>
        <begin position="12"/>
        <end position="30"/>
    </location>
</feature>
<evidence type="ECO:0000313" key="3">
    <source>
        <dbReference type="Proteomes" id="UP000664277"/>
    </source>
</evidence>
<dbReference type="AlphaFoldDB" id="A0A8J7PN94"/>
<evidence type="ECO:0000313" key="2">
    <source>
        <dbReference type="EMBL" id="MBN8661142.1"/>
    </source>
</evidence>
<dbReference type="Gene3D" id="1.25.40.10">
    <property type="entry name" value="Tetratricopeptide repeat domain"/>
    <property type="match status" value="1"/>
</dbReference>
<dbReference type="EMBL" id="JAFLCK010000016">
    <property type="protein sequence ID" value="MBN8661142.1"/>
    <property type="molecule type" value="Genomic_DNA"/>
</dbReference>
<gene>
    <name evidence="2" type="ORF">J0M35_12315</name>
</gene>
<reference evidence="2" key="1">
    <citation type="submission" date="2021-02" db="EMBL/GenBank/DDBJ databases">
        <title>Genome-Resolved Metagenomics of a Microbial Community Performing Photosynthetic Biological Nutrient Removal.</title>
        <authorList>
            <person name="Mcdaniel E.A."/>
        </authorList>
    </citation>
    <scope>NUCLEOTIDE SEQUENCE</scope>
    <source>
        <strain evidence="2">UWPOB_OBS1</strain>
    </source>
</reference>
<organism evidence="2 3">
    <name type="scientific">Candidatus Obscuribacter phosphatis</name>
    <dbReference type="NCBI Taxonomy" id="1906157"/>
    <lineage>
        <taxon>Bacteria</taxon>
        <taxon>Bacillati</taxon>
        <taxon>Candidatus Melainabacteria</taxon>
        <taxon>Candidatus Obscuribacterales</taxon>
        <taxon>Candidatus Obscuribacteraceae</taxon>
        <taxon>Candidatus Obscuribacter</taxon>
    </lineage>
</organism>
<keyword evidence="1" id="KW-0812">Transmembrane</keyword>
<evidence type="ECO:0008006" key="4">
    <source>
        <dbReference type="Google" id="ProtNLM"/>
    </source>
</evidence>
<accession>A0A8J7PN94</accession>
<keyword evidence="1" id="KW-0472">Membrane</keyword>
<comment type="caution">
    <text evidence="2">The sequence shown here is derived from an EMBL/GenBank/DDBJ whole genome shotgun (WGS) entry which is preliminary data.</text>
</comment>
<proteinExistence type="predicted"/>
<dbReference type="Proteomes" id="UP000664277">
    <property type="component" value="Unassembled WGS sequence"/>
</dbReference>
<dbReference type="InterPro" id="IPR011990">
    <property type="entry name" value="TPR-like_helical_dom_sf"/>
</dbReference>
<sequence length="192" mass="21913">MILVCRDFIPGVLTAGFLFVISPVIFHFFLTMDSERKFLLGLSAVRENRLEIAEKEFRNSLLERRIDPLLKSELAESSHNLGCVTKNLQEREVLLTQALAIRQNIGGFEKSITELCLANHFFSVGEFRKCEPLYLSALETAKLASGKTRGYILPYSSALIDFYLKTGNIEKAEKLKREQKEVEAEVISYFNR</sequence>
<evidence type="ECO:0000256" key="1">
    <source>
        <dbReference type="SAM" id="Phobius"/>
    </source>
</evidence>
<name>A0A8J7PN94_9BACT</name>
<protein>
    <recommendedName>
        <fullName evidence="4">Tetratricopeptide repeat protein</fullName>
    </recommendedName>
</protein>